<organism evidence="5 6">
    <name type="scientific">Ottowia oryzae</name>
    <dbReference type="NCBI Taxonomy" id="2109914"/>
    <lineage>
        <taxon>Bacteria</taxon>
        <taxon>Pseudomonadati</taxon>
        <taxon>Pseudomonadota</taxon>
        <taxon>Betaproteobacteria</taxon>
        <taxon>Burkholderiales</taxon>
        <taxon>Comamonadaceae</taxon>
        <taxon>Ottowia</taxon>
    </lineage>
</organism>
<name>A0A2S0MCK0_9BURK</name>
<keyword evidence="2 3" id="KW-0040">ANK repeat</keyword>
<dbReference type="InterPro" id="IPR002110">
    <property type="entry name" value="Ankyrin_rpt"/>
</dbReference>
<dbReference type="Gene3D" id="1.25.40.20">
    <property type="entry name" value="Ankyrin repeat-containing domain"/>
    <property type="match status" value="1"/>
</dbReference>
<feature type="repeat" description="ANK" evidence="3">
    <location>
        <begin position="54"/>
        <end position="86"/>
    </location>
</feature>
<dbReference type="Proteomes" id="UP000239709">
    <property type="component" value="Chromosome"/>
</dbReference>
<accession>A0A2S0MCK0</accession>
<reference evidence="5 6" key="1">
    <citation type="submission" date="2018-03" db="EMBL/GenBank/DDBJ databases">
        <title>Genome sequencing of Ottowia sp.</title>
        <authorList>
            <person name="Kim S.-J."/>
            <person name="Heo J."/>
            <person name="Kwon S.-W."/>
        </authorList>
    </citation>
    <scope>NUCLEOTIDE SEQUENCE [LARGE SCALE GENOMIC DNA]</scope>
    <source>
        <strain evidence="5 6">KADR8-3</strain>
    </source>
</reference>
<dbReference type="SMART" id="SM00248">
    <property type="entry name" value="ANK"/>
    <property type="match status" value="5"/>
</dbReference>
<keyword evidence="1" id="KW-0677">Repeat</keyword>
<keyword evidence="4" id="KW-0732">Signal</keyword>
<dbReference type="SUPFAM" id="SSF48403">
    <property type="entry name" value="Ankyrin repeat"/>
    <property type="match status" value="1"/>
</dbReference>
<sequence>MTVTPPVQATPYTPLRRRLLLAAALTWASALPACGQQGSDMQEDPQSKEKFGSPQAAALYRAAAAGDLERARQLIAQGADLNAANAREMTLLETAMRDGNRRAFDSLLDLGADPAYLGTHRDTPLHYATILPDPSWLKALLARGASTEVHNSMGDTLLFSALGADTEPHVQILLDAGADIHARNNSGETLLHQAASINRFDDVVRFLELGVDPTLKDDIGYTFQHAFFNTPERLLNPQAKAARAKVRAWLRSRNIPLEERQ</sequence>
<evidence type="ECO:0000313" key="5">
    <source>
        <dbReference type="EMBL" id="AVO33501.1"/>
    </source>
</evidence>
<keyword evidence="6" id="KW-1185">Reference proteome</keyword>
<feature type="chain" id="PRO_5015627227" evidence="4">
    <location>
        <begin position="36"/>
        <end position="261"/>
    </location>
</feature>
<feature type="repeat" description="ANK" evidence="3">
    <location>
        <begin position="153"/>
        <end position="185"/>
    </location>
</feature>
<evidence type="ECO:0000256" key="4">
    <source>
        <dbReference type="SAM" id="SignalP"/>
    </source>
</evidence>
<dbReference type="EMBL" id="CP027666">
    <property type="protein sequence ID" value="AVO33501.1"/>
    <property type="molecule type" value="Genomic_DNA"/>
</dbReference>
<evidence type="ECO:0000256" key="1">
    <source>
        <dbReference type="ARBA" id="ARBA00022737"/>
    </source>
</evidence>
<dbReference type="Pfam" id="PF12796">
    <property type="entry name" value="Ank_2"/>
    <property type="match status" value="1"/>
</dbReference>
<protein>
    <submittedName>
        <fullName evidence="5">ABC transporter permease</fullName>
    </submittedName>
</protein>
<evidence type="ECO:0000313" key="6">
    <source>
        <dbReference type="Proteomes" id="UP000239709"/>
    </source>
</evidence>
<dbReference type="PANTHER" id="PTHR24198">
    <property type="entry name" value="ANKYRIN REPEAT AND PROTEIN KINASE DOMAIN-CONTAINING PROTEIN"/>
    <property type="match status" value="1"/>
</dbReference>
<gene>
    <name evidence="5" type="ORF">C6570_03965</name>
</gene>
<dbReference type="OrthoDB" id="307920at2"/>
<dbReference type="PANTHER" id="PTHR24198:SF165">
    <property type="entry name" value="ANKYRIN REPEAT-CONTAINING PROTEIN-RELATED"/>
    <property type="match status" value="1"/>
</dbReference>
<dbReference type="AlphaFoldDB" id="A0A2S0MCK0"/>
<feature type="signal peptide" evidence="4">
    <location>
        <begin position="1"/>
        <end position="35"/>
    </location>
</feature>
<dbReference type="InterPro" id="IPR036770">
    <property type="entry name" value="Ankyrin_rpt-contain_sf"/>
</dbReference>
<feature type="repeat" description="ANK" evidence="3">
    <location>
        <begin position="120"/>
        <end position="152"/>
    </location>
</feature>
<dbReference type="KEGG" id="otk:C6570_03965"/>
<evidence type="ECO:0000256" key="3">
    <source>
        <dbReference type="PROSITE-ProRule" id="PRU00023"/>
    </source>
</evidence>
<dbReference type="PROSITE" id="PS50088">
    <property type="entry name" value="ANK_REPEAT"/>
    <property type="match status" value="4"/>
</dbReference>
<feature type="repeat" description="ANK" evidence="3">
    <location>
        <begin position="186"/>
        <end position="218"/>
    </location>
</feature>
<proteinExistence type="predicted"/>
<evidence type="ECO:0000256" key="2">
    <source>
        <dbReference type="ARBA" id="ARBA00023043"/>
    </source>
</evidence>
<dbReference type="Pfam" id="PF00023">
    <property type="entry name" value="Ank"/>
    <property type="match status" value="1"/>
</dbReference>